<comment type="caution">
    <text evidence="4">The sequence shown here is derived from an EMBL/GenBank/DDBJ whole genome shotgun (WGS) entry which is preliminary data.</text>
</comment>
<dbReference type="InterPro" id="IPR019554">
    <property type="entry name" value="Soluble_ligand-bd"/>
</dbReference>
<dbReference type="GO" id="GO:0015159">
    <property type="term" value="F:polysaccharide transmembrane transporter activity"/>
    <property type="evidence" value="ECO:0007669"/>
    <property type="project" value="InterPro"/>
</dbReference>
<keyword evidence="5" id="KW-1185">Reference proteome</keyword>
<evidence type="ECO:0000313" key="5">
    <source>
        <dbReference type="Proteomes" id="UP000632828"/>
    </source>
</evidence>
<gene>
    <name evidence="4" type="ORF">ICT70_02620</name>
</gene>
<evidence type="ECO:0000259" key="2">
    <source>
        <dbReference type="Pfam" id="PF02563"/>
    </source>
</evidence>
<dbReference type="Gene3D" id="3.10.560.10">
    <property type="entry name" value="Outer membrane lipoprotein wza domain like"/>
    <property type="match status" value="1"/>
</dbReference>
<dbReference type="Pfam" id="PF02563">
    <property type="entry name" value="Poly_export"/>
    <property type="match status" value="1"/>
</dbReference>
<accession>A0A8J6UNI0</accession>
<evidence type="ECO:0000256" key="1">
    <source>
        <dbReference type="ARBA" id="ARBA00022729"/>
    </source>
</evidence>
<dbReference type="Gene3D" id="3.30.1950.10">
    <property type="entry name" value="wza like domain"/>
    <property type="match status" value="1"/>
</dbReference>
<dbReference type="PANTHER" id="PTHR33619:SF3">
    <property type="entry name" value="POLYSACCHARIDE EXPORT PROTEIN GFCE-RELATED"/>
    <property type="match status" value="1"/>
</dbReference>
<keyword evidence="1" id="KW-0732">Signal</keyword>
<dbReference type="InterPro" id="IPR049712">
    <property type="entry name" value="Poly_export"/>
</dbReference>
<dbReference type="AlphaFoldDB" id="A0A8J6UNI0"/>
<name>A0A8J6UNI0_9BACT</name>
<evidence type="ECO:0000259" key="3">
    <source>
        <dbReference type="Pfam" id="PF10531"/>
    </source>
</evidence>
<evidence type="ECO:0000313" key="4">
    <source>
        <dbReference type="EMBL" id="MBD1399554.1"/>
    </source>
</evidence>
<proteinExistence type="predicted"/>
<dbReference type="InterPro" id="IPR003715">
    <property type="entry name" value="Poly_export_N"/>
</dbReference>
<sequence length="263" mass="29189">MKIFGFTWVFVLVVLMTTAAAEDYRIGSGDVLEVSVWGVPEMSRTVTVRPDGKITLPAVGDVVADGIAPMVLSRHIAKVIEGYVKQPVVTVSVQQIRNNRVYVIGGSVSRVVDMTNQMTLLKLLSELGDFSRADLRRAYLSRNNEKINADFFALYFRGDLSQDVAIQAEDIIYIPSNMTNIVYVLGAVNNPQPIQYVEGMRALDAVLGAGGFSDFARENSVSIIREGGERINIDLRKVRRGRDIEENVQLRPGDYLIVDESLF</sequence>
<organism evidence="4 5">
    <name type="scientific">Pelovirga terrestris</name>
    <dbReference type="NCBI Taxonomy" id="2771352"/>
    <lineage>
        <taxon>Bacteria</taxon>
        <taxon>Pseudomonadati</taxon>
        <taxon>Thermodesulfobacteriota</taxon>
        <taxon>Desulfuromonadia</taxon>
        <taxon>Geobacterales</taxon>
        <taxon>Geobacteraceae</taxon>
        <taxon>Pelovirga</taxon>
    </lineage>
</organism>
<feature type="domain" description="Polysaccharide export protein N-terminal" evidence="2">
    <location>
        <begin position="19"/>
        <end position="94"/>
    </location>
</feature>
<dbReference type="Proteomes" id="UP000632828">
    <property type="component" value="Unassembled WGS sequence"/>
</dbReference>
<dbReference type="PANTHER" id="PTHR33619">
    <property type="entry name" value="POLYSACCHARIDE EXPORT PROTEIN GFCE-RELATED"/>
    <property type="match status" value="1"/>
</dbReference>
<dbReference type="RefSeq" id="WP_191153827.1">
    <property type="nucleotide sequence ID" value="NZ_JACWUN010000002.1"/>
</dbReference>
<protein>
    <submittedName>
        <fullName evidence="4">Polysaccharide biosynthesis/export family protein</fullName>
    </submittedName>
</protein>
<feature type="domain" description="Soluble ligand binding" evidence="3">
    <location>
        <begin position="181"/>
        <end position="233"/>
    </location>
</feature>
<dbReference type="Pfam" id="PF10531">
    <property type="entry name" value="SLBB"/>
    <property type="match status" value="1"/>
</dbReference>
<dbReference type="EMBL" id="JACWUN010000002">
    <property type="protein sequence ID" value="MBD1399554.1"/>
    <property type="molecule type" value="Genomic_DNA"/>
</dbReference>
<reference evidence="4" key="1">
    <citation type="submission" date="2020-09" db="EMBL/GenBank/DDBJ databases">
        <title>Pelobacter alkaliphilus sp. nov., a novel anaerobic arsenate-reducing bacterium from terrestrial mud volcano.</title>
        <authorList>
            <person name="Khomyakova M.A."/>
            <person name="Merkel A.Y."/>
            <person name="Slobodkin A.I."/>
        </authorList>
    </citation>
    <scope>NUCLEOTIDE SEQUENCE</scope>
    <source>
        <strain evidence="4">M08fum</strain>
    </source>
</reference>